<gene>
    <name evidence="1" type="ORF">GCM10007854_16980</name>
</gene>
<dbReference type="EMBL" id="BSNJ01000003">
    <property type="protein sequence ID" value="GLQ20743.1"/>
    <property type="molecule type" value="Genomic_DNA"/>
</dbReference>
<protein>
    <submittedName>
        <fullName evidence="1">Uncharacterized protein</fullName>
    </submittedName>
</protein>
<reference evidence="1" key="1">
    <citation type="journal article" date="2014" name="Int. J. Syst. Evol. Microbiol.">
        <title>Complete genome of a new Firmicutes species belonging to the dominant human colonic microbiota ('Ruminococcus bicirculans') reveals two chromosomes and a selective capacity to utilize plant glucans.</title>
        <authorList>
            <consortium name="NISC Comparative Sequencing Program"/>
            <person name="Wegmann U."/>
            <person name="Louis P."/>
            <person name="Goesmann A."/>
            <person name="Henrissat B."/>
            <person name="Duncan S.H."/>
            <person name="Flint H.J."/>
        </authorList>
    </citation>
    <scope>NUCLEOTIDE SEQUENCE</scope>
    <source>
        <strain evidence="1">NBRC 108216</strain>
    </source>
</reference>
<proteinExistence type="predicted"/>
<name>A0ABQ5V005_9PROT</name>
<evidence type="ECO:0000313" key="2">
    <source>
        <dbReference type="Proteomes" id="UP001161390"/>
    </source>
</evidence>
<evidence type="ECO:0000313" key="1">
    <source>
        <dbReference type="EMBL" id="GLQ20743.1"/>
    </source>
</evidence>
<comment type="caution">
    <text evidence="1">The sequence shown here is derived from an EMBL/GenBank/DDBJ whole genome shotgun (WGS) entry which is preliminary data.</text>
</comment>
<sequence>MKKMLIITGGVLLLLILILVWLAASVGPDTAPQDVQTIELPNPYDR</sequence>
<dbReference type="RefSeq" id="WP_284371567.1">
    <property type="nucleotide sequence ID" value="NZ_BSNJ01000003.1"/>
</dbReference>
<accession>A0ABQ5V005</accession>
<reference evidence="1" key="2">
    <citation type="submission" date="2023-01" db="EMBL/GenBank/DDBJ databases">
        <title>Draft genome sequence of Algimonas porphyrae strain NBRC 108216.</title>
        <authorList>
            <person name="Sun Q."/>
            <person name="Mori K."/>
        </authorList>
    </citation>
    <scope>NUCLEOTIDE SEQUENCE</scope>
    <source>
        <strain evidence="1">NBRC 108216</strain>
    </source>
</reference>
<dbReference type="Proteomes" id="UP001161390">
    <property type="component" value="Unassembled WGS sequence"/>
</dbReference>
<keyword evidence="2" id="KW-1185">Reference proteome</keyword>
<organism evidence="1 2">
    <name type="scientific">Algimonas porphyrae</name>
    <dbReference type="NCBI Taxonomy" id="1128113"/>
    <lineage>
        <taxon>Bacteria</taxon>
        <taxon>Pseudomonadati</taxon>
        <taxon>Pseudomonadota</taxon>
        <taxon>Alphaproteobacteria</taxon>
        <taxon>Maricaulales</taxon>
        <taxon>Robiginitomaculaceae</taxon>
        <taxon>Algimonas</taxon>
    </lineage>
</organism>